<dbReference type="PIRSF" id="PIRSF005739">
    <property type="entry name" value="O-mtase"/>
    <property type="match status" value="1"/>
</dbReference>
<dbReference type="Pfam" id="PF00891">
    <property type="entry name" value="Methyltransf_2"/>
    <property type="match status" value="1"/>
</dbReference>
<reference evidence="8" key="1">
    <citation type="submission" date="2022-03" db="EMBL/GenBank/DDBJ databases">
        <title>A functionally conserved STORR gene fusion in Papaver species that diverged 16.8 million years ago.</title>
        <authorList>
            <person name="Catania T."/>
        </authorList>
    </citation>
    <scope>NUCLEOTIDE SEQUENCE</scope>
    <source>
        <strain evidence="8">S-191538</strain>
    </source>
</reference>
<evidence type="ECO:0000259" key="6">
    <source>
        <dbReference type="Pfam" id="PF00891"/>
    </source>
</evidence>
<evidence type="ECO:0000256" key="3">
    <source>
        <dbReference type="ARBA" id="ARBA00022679"/>
    </source>
</evidence>
<dbReference type="InterPro" id="IPR029063">
    <property type="entry name" value="SAM-dependent_MTases_sf"/>
</dbReference>
<dbReference type="InterPro" id="IPR036388">
    <property type="entry name" value="WH-like_DNA-bd_sf"/>
</dbReference>
<dbReference type="Gene3D" id="3.40.50.150">
    <property type="entry name" value="Vaccinia Virus protein VP39"/>
    <property type="match status" value="1"/>
</dbReference>
<gene>
    <name evidence="8" type="ORF">MKW94_018878</name>
</gene>
<keyword evidence="2" id="KW-0489">Methyltransferase</keyword>
<feature type="domain" description="O-methyltransferase C-terminal" evidence="6">
    <location>
        <begin position="145"/>
        <end position="350"/>
    </location>
</feature>
<dbReference type="AlphaFoldDB" id="A0AA41S4G6"/>
<dbReference type="GO" id="GO:0008171">
    <property type="term" value="F:O-methyltransferase activity"/>
    <property type="evidence" value="ECO:0007669"/>
    <property type="project" value="InterPro"/>
</dbReference>
<dbReference type="EMBL" id="JAJJMA010078492">
    <property type="protein sequence ID" value="MCL7028350.1"/>
    <property type="molecule type" value="Genomic_DNA"/>
</dbReference>
<evidence type="ECO:0000256" key="2">
    <source>
        <dbReference type="ARBA" id="ARBA00022603"/>
    </source>
</evidence>
<keyword evidence="4" id="KW-0949">S-adenosyl-L-methionine</keyword>
<evidence type="ECO:0000256" key="5">
    <source>
        <dbReference type="PIRSR" id="PIRSR005739-1"/>
    </source>
</evidence>
<dbReference type="GO" id="GO:0009820">
    <property type="term" value="P:alkaloid metabolic process"/>
    <property type="evidence" value="ECO:0007669"/>
    <property type="project" value="UniProtKB-KW"/>
</dbReference>
<dbReference type="SUPFAM" id="SSF46785">
    <property type="entry name" value="Winged helix' DNA-binding domain"/>
    <property type="match status" value="1"/>
</dbReference>
<dbReference type="Pfam" id="PF08100">
    <property type="entry name" value="Dimerisation"/>
    <property type="match status" value="1"/>
</dbReference>
<dbReference type="InterPro" id="IPR001077">
    <property type="entry name" value="COMT_C"/>
</dbReference>
<comment type="caution">
    <text evidence="8">The sequence shown here is derived from an EMBL/GenBank/DDBJ whole genome shotgun (WGS) entry which is preliminary data.</text>
</comment>
<proteinExistence type="predicted"/>
<dbReference type="PANTHER" id="PTHR11746">
    <property type="entry name" value="O-METHYLTRANSFERASE"/>
    <property type="match status" value="1"/>
</dbReference>
<dbReference type="Proteomes" id="UP001177140">
    <property type="component" value="Unassembled WGS sequence"/>
</dbReference>
<accession>A0AA41S4G6</accession>
<keyword evidence="1" id="KW-0017">Alkaloid metabolism</keyword>
<evidence type="ECO:0000313" key="8">
    <source>
        <dbReference type="EMBL" id="MCL7028350.1"/>
    </source>
</evidence>
<dbReference type="InterPro" id="IPR012967">
    <property type="entry name" value="COMT_dimerisation"/>
</dbReference>
<evidence type="ECO:0000256" key="1">
    <source>
        <dbReference type="ARBA" id="ARBA00022589"/>
    </source>
</evidence>
<feature type="active site" description="Proton acceptor" evidence="5">
    <location>
        <position position="276"/>
    </location>
</feature>
<dbReference type="Gene3D" id="1.10.10.10">
    <property type="entry name" value="Winged helix-like DNA-binding domain superfamily/Winged helix DNA-binding domain"/>
    <property type="match status" value="1"/>
</dbReference>
<dbReference type="CDD" id="cd02440">
    <property type="entry name" value="AdoMet_MTases"/>
    <property type="match status" value="1"/>
</dbReference>
<dbReference type="SUPFAM" id="SSF53335">
    <property type="entry name" value="S-adenosyl-L-methionine-dependent methyltransferases"/>
    <property type="match status" value="1"/>
</dbReference>
<organism evidence="8 9">
    <name type="scientific">Papaver nudicaule</name>
    <name type="common">Iceland poppy</name>
    <dbReference type="NCBI Taxonomy" id="74823"/>
    <lineage>
        <taxon>Eukaryota</taxon>
        <taxon>Viridiplantae</taxon>
        <taxon>Streptophyta</taxon>
        <taxon>Embryophyta</taxon>
        <taxon>Tracheophyta</taxon>
        <taxon>Spermatophyta</taxon>
        <taxon>Magnoliopsida</taxon>
        <taxon>Ranunculales</taxon>
        <taxon>Papaveraceae</taxon>
        <taxon>Papaveroideae</taxon>
        <taxon>Papaver</taxon>
    </lineage>
</organism>
<sequence length="369" mass="41496">MKQRTIIDINNHPTLQSSKEKMEVVNKIDLENQANIWKIIYGFCESLVLKCAVQLEIAETIHNHGKPMSLSELASKLPVQPINSDRLYRIMRYLVHMKLFNMEISPKVTKKYSLAPPAKYLIRGWERSMVASILAMNDKDMLAPWHHLNEGLSGNCNAFEKALGKSIWVFMSENPEKNQLFNEAMACDTRLVTSALVNECKSVFCDGTKTLVDVGGGTGAAMMAVSEAFPNIKCTIFDLPHVIAESPEMPNITKVSGDMFESIPSADAILMKNILHDWDDDKCIKILMRCKEALPREGKVIIVDIVLDVVDWVHPYTKVRLASDLDMMLNTGGRERTEEELKRLINAAGFTSYKVTQMSAVQSVIEAYP</sequence>
<keyword evidence="9" id="KW-1185">Reference proteome</keyword>
<name>A0AA41S4G6_PAPNU</name>
<protein>
    <submittedName>
        <fullName evidence="8">Uncharacterized protein</fullName>
    </submittedName>
</protein>
<dbReference type="InterPro" id="IPR036390">
    <property type="entry name" value="WH_DNA-bd_sf"/>
</dbReference>
<evidence type="ECO:0000256" key="4">
    <source>
        <dbReference type="ARBA" id="ARBA00022691"/>
    </source>
</evidence>
<dbReference type="GO" id="GO:0046983">
    <property type="term" value="F:protein dimerization activity"/>
    <property type="evidence" value="ECO:0007669"/>
    <property type="project" value="InterPro"/>
</dbReference>
<dbReference type="GO" id="GO:0032259">
    <property type="term" value="P:methylation"/>
    <property type="evidence" value="ECO:0007669"/>
    <property type="project" value="UniProtKB-KW"/>
</dbReference>
<feature type="domain" description="O-methyltransferase dimerisation" evidence="7">
    <location>
        <begin position="37"/>
        <end position="122"/>
    </location>
</feature>
<evidence type="ECO:0000313" key="9">
    <source>
        <dbReference type="Proteomes" id="UP001177140"/>
    </source>
</evidence>
<keyword evidence="3" id="KW-0808">Transferase</keyword>
<evidence type="ECO:0000259" key="7">
    <source>
        <dbReference type="Pfam" id="PF08100"/>
    </source>
</evidence>
<dbReference type="InterPro" id="IPR016461">
    <property type="entry name" value="COMT-like"/>
</dbReference>
<dbReference type="PROSITE" id="PS51683">
    <property type="entry name" value="SAM_OMT_II"/>
    <property type="match status" value="1"/>
</dbReference>